<evidence type="ECO:0000256" key="1">
    <source>
        <dbReference type="ARBA" id="ARBA00010333"/>
    </source>
</evidence>
<dbReference type="InterPro" id="IPR051455">
    <property type="entry name" value="Bact_solute-bind_prot3"/>
</dbReference>
<dbReference type="PROSITE" id="PS51257">
    <property type="entry name" value="PROKAR_LIPOPROTEIN"/>
    <property type="match status" value="1"/>
</dbReference>
<dbReference type="PANTHER" id="PTHR30085:SF6">
    <property type="entry name" value="ABC TRANSPORTER GLUTAMINE-BINDING PROTEIN GLNH"/>
    <property type="match status" value="1"/>
</dbReference>
<dbReference type="AlphaFoldDB" id="A0A1G9K0Z0"/>
<dbReference type="Pfam" id="PF00497">
    <property type="entry name" value="SBP_bac_3"/>
    <property type="match status" value="1"/>
</dbReference>
<name>A0A1G9K0Z0_9ACTN</name>
<dbReference type="PROSITE" id="PS01039">
    <property type="entry name" value="SBP_BACTERIAL_3"/>
    <property type="match status" value="1"/>
</dbReference>
<dbReference type="InterPro" id="IPR018313">
    <property type="entry name" value="SBP_3_CS"/>
</dbReference>
<dbReference type="SMART" id="SM00062">
    <property type="entry name" value="PBPb"/>
    <property type="match status" value="1"/>
</dbReference>
<proteinExistence type="inferred from homology"/>
<feature type="domain" description="Ionotropic glutamate receptor C-terminal" evidence="8">
    <location>
        <begin position="41"/>
        <end position="263"/>
    </location>
</feature>
<dbReference type="InterPro" id="IPR001320">
    <property type="entry name" value="Iontro_rcpt_C"/>
</dbReference>
<keyword evidence="3 6" id="KW-0732">Signal</keyword>
<evidence type="ECO:0000256" key="3">
    <source>
        <dbReference type="ARBA" id="ARBA00022729"/>
    </source>
</evidence>
<reference evidence="9 10" key="1">
    <citation type="submission" date="2016-10" db="EMBL/GenBank/DDBJ databases">
        <authorList>
            <person name="de Groot N.N."/>
        </authorList>
    </citation>
    <scope>NUCLEOTIDE SEQUENCE [LARGE SCALE GENOMIC DNA]</scope>
    <source>
        <strain evidence="9 10">CGMCC 1.9159</strain>
    </source>
</reference>
<dbReference type="PANTHER" id="PTHR30085">
    <property type="entry name" value="AMINO ACID ABC TRANSPORTER PERMEASE"/>
    <property type="match status" value="1"/>
</dbReference>
<dbReference type="SUPFAM" id="SSF53850">
    <property type="entry name" value="Periplasmic binding protein-like II"/>
    <property type="match status" value="1"/>
</dbReference>
<dbReference type="STRING" id="686624.SAMN04488242_1560"/>
<dbReference type="RefSeq" id="WP_093250625.1">
    <property type="nucleotide sequence ID" value="NZ_FNGP01000002.1"/>
</dbReference>
<evidence type="ECO:0000259" key="7">
    <source>
        <dbReference type="SMART" id="SM00062"/>
    </source>
</evidence>
<feature type="compositionally biased region" description="Pro residues" evidence="5">
    <location>
        <begin position="271"/>
        <end position="282"/>
    </location>
</feature>
<evidence type="ECO:0000256" key="5">
    <source>
        <dbReference type="SAM" id="MobiDB-lite"/>
    </source>
</evidence>
<dbReference type="OrthoDB" id="9807888at2"/>
<protein>
    <submittedName>
        <fullName evidence="9">Glutamate transport system substrate-binding protein</fullName>
    </submittedName>
</protein>
<sequence>MRRNTYRIAALAAAAALALTACGGDSADGEGANGDGASGDTIKIGTKFDQPGLGLQEGGEMSGFDVDVAIAVAEKLGYSEDQIEWTESPSPQRETMLESGQVDMIVATYSITDSRKERVQFAGPYLVAGQDLLVRADDDSIKGPEDLSGKILCSVSGSTPAERVKEEHPDVQLQEYDTYSSCVDALASGSVDALTTDDSILAGYAAQDEWAGKLKVVGAPFSEELYGIGLNKESDLCEQINEALVELFEEGVIDQAIQDNFGPANYTPNPDTNPPTPGGHCG</sequence>
<evidence type="ECO:0000313" key="9">
    <source>
        <dbReference type="EMBL" id="SDL43024.1"/>
    </source>
</evidence>
<keyword evidence="2" id="KW-0813">Transport</keyword>
<dbReference type="GO" id="GO:0016020">
    <property type="term" value="C:membrane"/>
    <property type="evidence" value="ECO:0007669"/>
    <property type="project" value="InterPro"/>
</dbReference>
<dbReference type="Proteomes" id="UP000199475">
    <property type="component" value="Unassembled WGS sequence"/>
</dbReference>
<feature type="signal peptide" evidence="6">
    <location>
        <begin position="1"/>
        <end position="23"/>
    </location>
</feature>
<dbReference type="Gene3D" id="3.40.190.10">
    <property type="entry name" value="Periplasmic binding protein-like II"/>
    <property type="match status" value="2"/>
</dbReference>
<evidence type="ECO:0000256" key="6">
    <source>
        <dbReference type="SAM" id="SignalP"/>
    </source>
</evidence>
<evidence type="ECO:0000256" key="4">
    <source>
        <dbReference type="RuleBase" id="RU003744"/>
    </source>
</evidence>
<dbReference type="GO" id="GO:0015276">
    <property type="term" value="F:ligand-gated monoatomic ion channel activity"/>
    <property type="evidence" value="ECO:0007669"/>
    <property type="project" value="InterPro"/>
</dbReference>
<dbReference type="SMART" id="SM00079">
    <property type="entry name" value="PBPe"/>
    <property type="match status" value="1"/>
</dbReference>
<dbReference type="EMBL" id="FNGP01000002">
    <property type="protein sequence ID" value="SDL43024.1"/>
    <property type="molecule type" value="Genomic_DNA"/>
</dbReference>
<evidence type="ECO:0000256" key="2">
    <source>
        <dbReference type="ARBA" id="ARBA00022448"/>
    </source>
</evidence>
<comment type="similarity">
    <text evidence="1 4">Belongs to the bacterial solute-binding protein 3 family.</text>
</comment>
<gene>
    <name evidence="9" type="ORF">SAMN04488242_1560</name>
</gene>
<dbReference type="GO" id="GO:0006865">
    <property type="term" value="P:amino acid transport"/>
    <property type="evidence" value="ECO:0007669"/>
    <property type="project" value="TreeGrafter"/>
</dbReference>
<dbReference type="GO" id="GO:0030288">
    <property type="term" value="C:outer membrane-bounded periplasmic space"/>
    <property type="evidence" value="ECO:0007669"/>
    <property type="project" value="TreeGrafter"/>
</dbReference>
<organism evidence="9 10">
    <name type="scientific">Tessaracoccus oleiagri</name>
    <dbReference type="NCBI Taxonomy" id="686624"/>
    <lineage>
        <taxon>Bacteria</taxon>
        <taxon>Bacillati</taxon>
        <taxon>Actinomycetota</taxon>
        <taxon>Actinomycetes</taxon>
        <taxon>Propionibacteriales</taxon>
        <taxon>Propionibacteriaceae</taxon>
        <taxon>Tessaracoccus</taxon>
    </lineage>
</organism>
<feature type="domain" description="Solute-binding protein family 3/N-terminal" evidence="7">
    <location>
        <begin position="41"/>
        <end position="264"/>
    </location>
</feature>
<dbReference type="InterPro" id="IPR001638">
    <property type="entry name" value="Solute-binding_3/MltF_N"/>
</dbReference>
<feature type="chain" id="PRO_5039092434" evidence="6">
    <location>
        <begin position="24"/>
        <end position="282"/>
    </location>
</feature>
<dbReference type="CDD" id="cd13690">
    <property type="entry name" value="PBP2_GluB"/>
    <property type="match status" value="1"/>
</dbReference>
<evidence type="ECO:0000259" key="8">
    <source>
        <dbReference type="SMART" id="SM00079"/>
    </source>
</evidence>
<evidence type="ECO:0000313" key="10">
    <source>
        <dbReference type="Proteomes" id="UP000199475"/>
    </source>
</evidence>
<feature type="region of interest" description="Disordered" evidence="5">
    <location>
        <begin position="259"/>
        <end position="282"/>
    </location>
</feature>
<accession>A0A1G9K0Z0</accession>
<keyword evidence="10" id="KW-1185">Reference proteome</keyword>
<dbReference type="GO" id="GO:0005576">
    <property type="term" value="C:extracellular region"/>
    <property type="evidence" value="ECO:0007669"/>
    <property type="project" value="TreeGrafter"/>
</dbReference>